<gene>
    <name evidence="2" type="ORF">BN1211_5177</name>
    <name evidence="3" type="ORF">CYBJADRAFT_169473</name>
</gene>
<dbReference type="InterPro" id="IPR032704">
    <property type="entry name" value="Cms1"/>
</dbReference>
<feature type="compositionally biased region" description="Basic and acidic residues" evidence="1">
    <location>
        <begin position="56"/>
        <end position="67"/>
    </location>
</feature>
<feature type="region of interest" description="Disordered" evidence="1">
    <location>
        <begin position="27"/>
        <end position="67"/>
    </location>
</feature>
<accession>A0A1E4RW08</accession>
<reference evidence="4" key="2">
    <citation type="journal article" date="2015" name="J. Biotechnol.">
        <title>The structure of the Cyberlindnera jadinii genome and its relation to Candida utilis analyzed by the occurrence of single nucleotide polymorphisms.</title>
        <authorList>
            <person name="Rupp O."/>
            <person name="Brinkrolf K."/>
            <person name="Buerth C."/>
            <person name="Kunigo M."/>
            <person name="Schneider J."/>
            <person name="Jaenicke S."/>
            <person name="Goesmann A."/>
            <person name="Puehler A."/>
            <person name="Jaeger K.-E."/>
            <person name="Ernst J.F."/>
        </authorList>
    </citation>
    <scope>NUCLEOTIDE SEQUENCE [LARGE SCALE GENOMIC DNA]</scope>
    <source>
        <strain evidence="4">ATCC 18201 / CBS 1600 / BCRC 20928 / JCM 3617 / NBRC 0987 / NRRL Y-1542</strain>
    </source>
</reference>
<dbReference type="EMBL" id="KV453941">
    <property type="protein sequence ID" value="ODV71438.1"/>
    <property type="molecule type" value="Genomic_DNA"/>
</dbReference>
<dbReference type="OrthoDB" id="1929311at2759"/>
<evidence type="ECO:0000313" key="5">
    <source>
        <dbReference type="Proteomes" id="UP000094389"/>
    </source>
</evidence>
<accession>A0A0H5CIJ0</accession>
<dbReference type="Proteomes" id="UP000038830">
    <property type="component" value="Unassembled WGS sequence"/>
</dbReference>
<evidence type="ECO:0000313" key="3">
    <source>
        <dbReference type="EMBL" id="ODV71438.1"/>
    </source>
</evidence>
<dbReference type="EMBL" id="CDQK01000006">
    <property type="protein sequence ID" value="CEP24369.1"/>
    <property type="molecule type" value="Genomic_DNA"/>
</dbReference>
<protein>
    <submittedName>
        <fullName evidence="2">Uncharacterized protein</fullName>
    </submittedName>
</protein>
<name>A0A0H5CIJ0_CYBJN</name>
<proteinExistence type="predicted"/>
<dbReference type="Pfam" id="PF14617">
    <property type="entry name" value="CMS1"/>
    <property type="match status" value="1"/>
</dbReference>
<feature type="compositionally biased region" description="Acidic residues" evidence="1">
    <location>
        <begin position="27"/>
        <end position="39"/>
    </location>
</feature>
<sequence>MSKVENPDDLNDGLDYQVDSEEEVAAFEVQEGETEDEIVPQETQSTSGAGKKRKKPATDKLKEKKKIKMEQDIQKKKQLALSDSNELAQFFTQVLLQQNNDATQLDYFKKSDFVDASKYKEKRNLDNFKDFTDKYNKGLTIILAINRVRIGDLFKALGPKSKALKVGKGYEFKMREDTKYIIGTVERVLNLDLTEHPVKSIIIDASYQDQKTHSVLDESKLTTLLKKFQGIKTILY</sequence>
<keyword evidence="5" id="KW-1185">Reference proteome</keyword>
<evidence type="ECO:0000313" key="4">
    <source>
        <dbReference type="Proteomes" id="UP000038830"/>
    </source>
</evidence>
<dbReference type="AlphaFoldDB" id="A0A0H5CIJ0"/>
<evidence type="ECO:0000256" key="1">
    <source>
        <dbReference type="SAM" id="MobiDB-lite"/>
    </source>
</evidence>
<dbReference type="Proteomes" id="UP000094389">
    <property type="component" value="Unassembled WGS sequence"/>
</dbReference>
<organism evidence="2 4">
    <name type="scientific">Cyberlindnera jadinii (strain ATCC 18201 / CBS 1600 / BCRC 20928 / JCM 3617 / NBRC 0987 / NRRL Y-1542)</name>
    <name type="common">Torula yeast</name>
    <name type="synonym">Candida utilis</name>
    <dbReference type="NCBI Taxonomy" id="983966"/>
    <lineage>
        <taxon>Eukaryota</taxon>
        <taxon>Fungi</taxon>
        <taxon>Dikarya</taxon>
        <taxon>Ascomycota</taxon>
        <taxon>Saccharomycotina</taxon>
        <taxon>Saccharomycetes</taxon>
        <taxon>Phaffomycetales</taxon>
        <taxon>Phaffomycetaceae</taxon>
        <taxon>Cyberlindnera</taxon>
    </lineage>
</organism>
<reference evidence="3 5" key="3">
    <citation type="journal article" date="2016" name="Proc. Natl. Acad. Sci. U.S.A.">
        <title>Comparative genomics of biotechnologically important yeasts.</title>
        <authorList>
            <person name="Riley R."/>
            <person name="Haridas S."/>
            <person name="Wolfe K.H."/>
            <person name="Lopes M.R."/>
            <person name="Hittinger C.T."/>
            <person name="Goeker M."/>
            <person name="Salamov A.A."/>
            <person name="Wisecaver J.H."/>
            <person name="Long T.M."/>
            <person name="Calvey C.H."/>
            <person name="Aerts A.L."/>
            <person name="Barry K.W."/>
            <person name="Choi C."/>
            <person name="Clum A."/>
            <person name="Coughlan A.Y."/>
            <person name="Deshpande S."/>
            <person name="Douglass A.P."/>
            <person name="Hanson S.J."/>
            <person name="Klenk H.-P."/>
            <person name="LaButti K.M."/>
            <person name="Lapidus A."/>
            <person name="Lindquist E.A."/>
            <person name="Lipzen A.M."/>
            <person name="Meier-Kolthoff J.P."/>
            <person name="Ohm R.A."/>
            <person name="Otillar R.P."/>
            <person name="Pangilinan J.L."/>
            <person name="Peng Y."/>
            <person name="Rokas A."/>
            <person name="Rosa C.A."/>
            <person name="Scheuner C."/>
            <person name="Sibirny A.A."/>
            <person name="Slot J.C."/>
            <person name="Stielow J.B."/>
            <person name="Sun H."/>
            <person name="Kurtzman C.P."/>
            <person name="Blackwell M."/>
            <person name="Grigoriev I.V."/>
            <person name="Jeffries T.W."/>
        </authorList>
    </citation>
    <scope>NUCLEOTIDE SEQUENCE [LARGE SCALE GENOMIC DNA]</scope>
    <source>
        <strain evidence="5">ATCC 18201 / CBS 1600 / BCRC 20928 / JCM 3617 / NBRC 0987 / NRRL Y-1542</strain>
        <strain evidence="3">NRRL Y-1542</strain>
    </source>
</reference>
<evidence type="ECO:0000313" key="2">
    <source>
        <dbReference type="EMBL" id="CEP24369.1"/>
    </source>
</evidence>
<reference evidence="2" key="1">
    <citation type="submission" date="2014-12" db="EMBL/GenBank/DDBJ databases">
        <authorList>
            <person name="Jaenicke S."/>
        </authorList>
    </citation>
    <scope>NUCLEOTIDE SEQUENCE [LARGE SCALE GENOMIC DNA]</scope>
    <source>
        <strain evidence="2">CBS1600</strain>
    </source>
</reference>
<dbReference type="STRING" id="983966.A0A0H5CIJ0"/>